<dbReference type="Pfam" id="PF10441">
    <property type="entry name" value="Urb2"/>
    <property type="match status" value="1"/>
</dbReference>
<feature type="compositionally biased region" description="Basic and acidic residues" evidence="1">
    <location>
        <begin position="662"/>
        <end position="681"/>
    </location>
</feature>
<dbReference type="InterPro" id="IPR052609">
    <property type="entry name" value="Ribosome_Biogenesis_Reg"/>
</dbReference>
<feature type="region of interest" description="Disordered" evidence="1">
    <location>
        <begin position="660"/>
        <end position="681"/>
    </location>
</feature>
<dbReference type="GO" id="GO:0005730">
    <property type="term" value="C:nucleolus"/>
    <property type="evidence" value="ECO:0007669"/>
    <property type="project" value="TreeGrafter"/>
</dbReference>
<evidence type="ECO:0000259" key="2">
    <source>
        <dbReference type="Pfam" id="PF10441"/>
    </source>
</evidence>
<dbReference type="InterPro" id="IPR016024">
    <property type="entry name" value="ARM-type_fold"/>
</dbReference>
<dbReference type="SUPFAM" id="SSF48371">
    <property type="entry name" value="ARM repeat"/>
    <property type="match status" value="1"/>
</dbReference>
<dbReference type="Proteomes" id="UP000800097">
    <property type="component" value="Unassembled WGS sequence"/>
</dbReference>
<feature type="region of interest" description="Disordered" evidence="1">
    <location>
        <begin position="544"/>
        <end position="573"/>
    </location>
</feature>
<dbReference type="EMBL" id="ML986484">
    <property type="protein sequence ID" value="KAF2281126.1"/>
    <property type="molecule type" value="Genomic_DNA"/>
</dbReference>
<sequence>MAATATMSHAQQVQTLPRLVAINKNFTDLNEQIEQARNIVGLPEGWTTLEIGNSRHDVIQRVGRAKAEWVLRWVFDKLKDEGSSGVQARSHLRAWKLLHWMIEILPASQAAAQLHDADFLSILERTLHENFDEDFAAASATTSRDTQTDISEESSETVQEDANLSRKRKRPSGRSDGPTKKVNLGSEKLLLLFQEVATVMRSVGRKSSSEDSGEEMVPSQGMKMVMQTETAQAARILKGWLIAVSGLLTSNLESGRGAVRFFLNLSPVLQIWGLRTIDIEDSTSASADQFSSECLIPLLNLYARLRDTNKNSVAVEETPEALREAIQDLEILLMTHIFAPSRKSFFANMGTQQHSSDRPKSSKSDQLSGNLEPLRAKILQAAQIHDTSASIPESFMPLFDCIPQLLDLVIRKSPSRTPKSRIAERPWLQAAFIALAECAGCALEAPRFEVPTLSVKALRGLLEVLTVHDIKMEAGVLTDLFWYHSGIEYPRNHRRTAHWPLISALVKLDADIFVPRPGQKAEVPASEERPADLARYLFDNISTNDLESPSSAAEDAMDIDDDDHKHAPSQGNRHHNVETIIDGEVLVESIIVPIMSAFARNRDLLGVINHWDIQLCAHAHLQRKTAGGIQPVIWEARSLELAIEALVEKSLTPSQISSLVRTHSERIKPPKTESKEPSPEIQESFKKAHSSDVILRALLSSIHSDDTIEALRDQLTSLAATYSELVTDSWYRTHTDLASHWITMGELVTMLWPLHLHLSRNAQEELLAPLHRRAMKDISAKNKKNHEHTHPKTKEAALLFLLTSCDYLRTVPEWDDLLQESIRKAFKFILSSQGNTPLQTDMLTLFCTEFAQLLEYLETDTDTWQDNLEKILKKLVDLDFEVAQNAADALAQTLFTSLRSDLRVAFAAALMKSAEHGSENQALLGVVKAALPHIRPSALPRDQREAVLDKITEALLSDAKDAELYLSVMRTLQEVPNATSKIASKGGAFFEIAQSLHDHGHESSNTLRLFQEVIQLTLSHVLPNKDQVQNKRYLEKFIDKIVSVKPRRWFPARLAVARAGFLSQKDNEILFWEQYSVLLAISLESKSMGRAVMAAIAELPASLLREHNNIEALRKTIDVHSFGSDGSMFASTIGEEDKALTYAIVAKARLFPNLDWFLALTKVLITTAGEENERIILDSFKEAALSLPLADQLRAASSFLQAAADGHEGECFRLLHALVSTLNDKLDDDEILRQQQVALLPRLCNVLDNTDSIPSSSLSGILDTINTIVKDKPSLTSQHSIECVLTALSRLCSRSSPDLPTPDAVAIYSRLCETTRYILLLQRSRLGGRFHLLLQLLQRLLSCLFIPHAGRDHMLPTWLRSPSSAPIHLAPWNASQYARILSMLCSPTQSSVSKAYQHRGSSNTKTALNDPVKAAREYVSHYIYPLLAAFCRCQLNGRLDASVREKLMPGIWEAIGTAEMDKDSLQAMYQGLDKSSREIWKGLWAEWSRLHGRGQGV</sequence>
<dbReference type="InterPro" id="IPR018849">
    <property type="entry name" value="Urb2/Npa2_C"/>
</dbReference>
<feature type="compositionally biased region" description="Acidic residues" evidence="1">
    <location>
        <begin position="150"/>
        <end position="159"/>
    </location>
</feature>
<reference evidence="3" key="1">
    <citation type="journal article" date="2020" name="Stud. Mycol.">
        <title>101 Dothideomycetes genomes: a test case for predicting lifestyles and emergence of pathogens.</title>
        <authorList>
            <person name="Haridas S."/>
            <person name="Albert R."/>
            <person name="Binder M."/>
            <person name="Bloem J."/>
            <person name="Labutti K."/>
            <person name="Salamov A."/>
            <person name="Andreopoulos B."/>
            <person name="Baker S."/>
            <person name="Barry K."/>
            <person name="Bills G."/>
            <person name="Bluhm B."/>
            <person name="Cannon C."/>
            <person name="Castanera R."/>
            <person name="Culley D."/>
            <person name="Daum C."/>
            <person name="Ezra D."/>
            <person name="Gonzalez J."/>
            <person name="Henrissat B."/>
            <person name="Kuo A."/>
            <person name="Liang C."/>
            <person name="Lipzen A."/>
            <person name="Lutzoni F."/>
            <person name="Magnuson J."/>
            <person name="Mondo S."/>
            <person name="Nolan M."/>
            <person name="Ohm R."/>
            <person name="Pangilinan J."/>
            <person name="Park H.-J."/>
            <person name="Ramirez L."/>
            <person name="Alfaro M."/>
            <person name="Sun H."/>
            <person name="Tritt A."/>
            <person name="Yoshinaga Y."/>
            <person name="Zwiers L.-H."/>
            <person name="Turgeon B."/>
            <person name="Goodwin S."/>
            <person name="Spatafora J."/>
            <person name="Crous P."/>
            <person name="Grigoriev I."/>
        </authorList>
    </citation>
    <scope>NUCLEOTIDE SEQUENCE</scope>
    <source>
        <strain evidence="3">CBS 379.55</strain>
    </source>
</reference>
<proteinExistence type="predicted"/>
<feature type="region of interest" description="Disordered" evidence="1">
    <location>
        <begin position="138"/>
        <end position="182"/>
    </location>
</feature>
<dbReference type="PANTHER" id="PTHR15682:SF2">
    <property type="entry name" value="UNHEALTHY RIBOSOME BIOGENESIS PROTEIN 2 HOMOLOG"/>
    <property type="match status" value="1"/>
</dbReference>
<protein>
    <recommendedName>
        <fullName evidence="2">Nucleolar 27S pre-rRNA processing Urb2/Npa2 C-terminal domain-containing protein</fullName>
    </recommendedName>
</protein>
<gene>
    <name evidence="3" type="ORF">EI97DRAFT_454345</name>
</gene>
<accession>A0A6A6JZD3</accession>
<organism evidence="3 4">
    <name type="scientific">Westerdykella ornata</name>
    <dbReference type="NCBI Taxonomy" id="318751"/>
    <lineage>
        <taxon>Eukaryota</taxon>
        <taxon>Fungi</taxon>
        <taxon>Dikarya</taxon>
        <taxon>Ascomycota</taxon>
        <taxon>Pezizomycotina</taxon>
        <taxon>Dothideomycetes</taxon>
        <taxon>Pleosporomycetidae</taxon>
        <taxon>Pleosporales</taxon>
        <taxon>Sporormiaceae</taxon>
        <taxon>Westerdykella</taxon>
    </lineage>
</organism>
<dbReference type="PANTHER" id="PTHR15682">
    <property type="entry name" value="UNHEALTHY RIBOSOME BIOGENESIS PROTEIN 2 HOMOLOG"/>
    <property type="match status" value="1"/>
</dbReference>
<keyword evidence="4" id="KW-1185">Reference proteome</keyword>
<dbReference type="RefSeq" id="XP_033658663.1">
    <property type="nucleotide sequence ID" value="XM_033800531.1"/>
</dbReference>
<dbReference type="OrthoDB" id="160374at2759"/>
<name>A0A6A6JZD3_WESOR</name>
<feature type="domain" description="Nucleolar 27S pre-rRNA processing Urb2/Npa2 C-terminal" evidence="2">
    <location>
        <begin position="1261"/>
        <end position="1490"/>
    </location>
</feature>
<dbReference type="GeneID" id="54553706"/>
<dbReference type="GO" id="GO:0042254">
    <property type="term" value="P:ribosome biogenesis"/>
    <property type="evidence" value="ECO:0007669"/>
    <property type="project" value="TreeGrafter"/>
</dbReference>
<feature type="compositionally biased region" description="Polar residues" evidence="1">
    <location>
        <begin position="139"/>
        <end position="149"/>
    </location>
</feature>
<evidence type="ECO:0000256" key="1">
    <source>
        <dbReference type="SAM" id="MobiDB-lite"/>
    </source>
</evidence>
<evidence type="ECO:0000313" key="4">
    <source>
        <dbReference type="Proteomes" id="UP000800097"/>
    </source>
</evidence>
<evidence type="ECO:0000313" key="3">
    <source>
        <dbReference type="EMBL" id="KAF2281126.1"/>
    </source>
</evidence>